<reference evidence="2" key="3">
    <citation type="submission" date="2020-06" db="EMBL/GenBank/DDBJ databases">
        <title>Helianthus annuus Genome sequencing and assembly Release 2.</title>
        <authorList>
            <person name="Gouzy J."/>
            <person name="Langlade N."/>
            <person name="Munos S."/>
        </authorList>
    </citation>
    <scope>NUCLEOTIDE SEQUENCE</scope>
    <source>
        <tissue evidence="2">Leaves</tissue>
    </source>
</reference>
<evidence type="ECO:0000256" key="1">
    <source>
        <dbReference type="SAM" id="MobiDB-lite"/>
    </source>
</evidence>
<organism evidence="3 4">
    <name type="scientific">Helianthus annuus</name>
    <name type="common">Common sunflower</name>
    <dbReference type="NCBI Taxonomy" id="4232"/>
    <lineage>
        <taxon>Eukaryota</taxon>
        <taxon>Viridiplantae</taxon>
        <taxon>Streptophyta</taxon>
        <taxon>Embryophyta</taxon>
        <taxon>Tracheophyta</taxon>
        <taxon>Spermatophyta</taxon>
        <taxon>Magnoliopsida</taxon>
        <taxon>eudicotyledons</taxon>
        <taxon>Gunneridae</taxon>
        <taxon>Pentapetalae</taxon>
        <taxon>asterids</taxon>
        <taxon>campanulids</taxon>
        <taxon>Asterales</taxon>
        <taxon>Asteraceae</taxon>
        <taxon>Asteroideae</taxon>
        <taxon>Heliantheae alliance</taxon>
        <taxon>Heliantheae</taxon>
        <taxon>Helianthus</taxon>
    </lineage>
</organism>
<feature type="region of interest" description="Disordered" evidence="1">
    <location>
        <begin position="103"/>
        <end position="124"/>
    </location>
</feature>
<dbReference type="Gramene" id="mRNA:HanXRQr2_Chr16g0765101">
    <property type="protein sequence ID" value="mRNA:HanXRQr2_Chr16g0765101"/>
    <property type="gene ID" value="HanXRQr2_Chr16g0765101"/>
</dbReference>
<dbReference type="InParanoid" id="A0A251S5Y2"/>
<evidence type="ECO:0000313" key="2">
    <source>
        <dbReference type="EMBL" id="KAF5761438.1"/>
    </source>
</evidence>
<dbReference type="AlphaFoldDB" id="A0A251S5Y2"/>
<dbReference type="Proteomes" id="UP000215914">
    <property type="component" value="Chromosome 16"/>
</dbReference>
<feature type="compositionally biased region" description="Acidic residues" evidence="1">
    <location>
        <begin position="111"/>
        <end position="120"/>
    </location>
</feature>
<dbReference type="EMBL" id="CM007905">
    <property type="protein sequence ID" value="OTF92601.1"/>
    <property type="molecule type" value="Genomic_DNA"/>
</dbReference>
<accession>A0A251S5Y2</accession>
<gene>
    <name evidence="3" type="ORF">HannXRQ_Chr16g0523661</name>
    <name evidence="2" type="ORF">HanXRQr2_Chr16g0765101</name>
</gene>
<reference evidence="2 4" key="1">
    <citation type="journal article" date="2017" name="Nature">
        <title>The sunflower genome provides insights into oil metabolism, flowering and Asterid evolution.</title>
        <authorList>
            <person name="Badouin H."/>
            <person name="Gouzy J."/>
            <person name="Grassa C.J."/>
            <person name="Murat F."/>
            <person name="Staton S.E."/>
            <person name="Cottret L."/>
            <person name="Lelandais-Briere C."/>
            <person name="Owens G.L."/>
            <person name="Carrere S."/>
            <person name="Mayjonade B."/>
            <person name="Legrand L."/>
            <person name="Gill N."/>
            <person name="Kane N.C."/>
            <person name="Bowers J.E."/>
            <person name="Hubner S."/>
            <person name="Bellec A."/>
            <person name="Berard A."/>
            <person name="Berges H."/>
            <person name="Blanchet N."/>
            <person name="Boniface M.C."/>
            <person name="Brunel D."/>
            <person name="Catrice O."/>
            <person name="Chaidir N."/>
            <person name="Claudel C."/>
            <person name="Donnadieu C."/>
            <person name="Faraut T."/>
            <person name="Fievet G."/>
            <person name="Helmstetter N."/>
            <person name="King M."/>
            <person name="Knapp S.J."/>
            <person name="Lai Z."/>
            <person name="Le Paslier M.C."/>
            <person name="Lippi Y."/>
            <person name="Lorenzon L."/>
            <person name="Mandel J.R."/>
            <person name="Marage G."/>
            <person name="Marchand G."/>
            <person name="Marquand E."/>
            <person name="Bret-Mestries E."/>
            <person name="Morien E."/>
            <person name="Nambeesan S."/>
            <person name="Nguyen T."/>
            <person name="Pegot-Espagnet P."/>
            <person name="Pouilly N."/>
            <person name="Raftis F."/>
            <person name="Sallet E."/>
            <person name="Schiex T."/>
            <person name="Thomas J."/>
            <person name="Vandecasteele C."/>
            <person name="Vares D."/>
            <person name="Vear F."/>
            <person name="Vautrin S."/>
            <person name="Crespi M."/>
            <person name="Mangin B."/>
            <person name="Burke J.M."/>
            <person name="Salse J."/>
            <person name="Munos S."/>
            <person name="Vincourt P."/>
            <person name="Rieseberg L.H."/>
            <person name="Langlade N.B."/>
        </authorList>
    </citation>
    <scope>NUCLEOTIDE SEQUENCE [LARGE SCALE GENOMIC DNA]</scope>
    <source>
        <strain evidence="4">cv. SF193</strain>
        <tissue evidence="2">Leaves</tissue>
    </source>
</reference>
<evidence type="ECO:0000313" key="3">
    <source>
        <dbReference type="EMBL" id="OTF92601.1"/>
    </source>
</evidence>
<sequence length="133" mass="14448">MSFKVTERNGLNEYSSYQRGTHRYYVNVEIGDSPKSIDITFVSQDKGVAYPGWQPMGMKIKICDGSSWATCGGKDIVDLSKEAVEPDSSVITIKFAETSHAAADSLSNGDLEVDPSDDIAIDPPNKVEVTNVV</sequence>
<keyword evidence="3" id="KW-0430">Lectin</keyword>
<keyword evidence="4" id="KW-1185">Reference proteome</keyword>
<dbReference type="EMBL" id="MNCJ02000331">
    <property type="protein sequence ID" value="KAF5761438.1"/>
    <property type="molecule type" value="Genomic_DNA"/>
</dbReference>
<dbReference type="GO" id="GO:0030246">
    <property type="term" value="F:carbohydrate binding"/>
    <property type="evidence" value="ECO:0007669"/>
    <property type="project" value="UniProtKB-KW"/>
</dbReference>
<protein>
    <submittedName>
        <fullName evidence="3">Putative concanavalin A-like lectin/glucanase domain-containing protein</fullName>
    </submittedName>
</protein>
<proteinExistence type="predicted"/>
<name>A0A251S5Y2_HELAN</name>
<reference evidence="3" key="2">
    <citation type="submission" date="2017-02" db="EMBL/GenBank/DDBJ databases">
        <title>Sunflower complete genome.</title>
        <authorList>
            <person name="Langlade N."/>
            <person name="Munos S."/>
        </authorList>
    </citation>
    <scope>NUCLEOTIDE SEQUENCE [LARGE SCALE GENOMIC DNA]</scope>
    <source>
        <tissue evidence="3">Leaves</tissue>
    </source>
</reference>
<evidence type="ECO:0000313" key="4">
    <source>
        <dbReference type="Proteomes" id="UP000215914"/>
    </source>
</evidence>